<organism evidence="2 3">
    <name type="scientific">Evansella alkalicola</name>
    <dbReference type="NCBI Taxonomy" id="745819"/>
    <lineage>
        <taxon>Bacteria</taxon>
        <taxon>Bacillati</taxon>
        <taxon>Bacillota</taxon>
        <taxon>Bacilli</taxon>
        <taxon>Bacillales</taxon>
        <taxon>Bacillaceae</taxon>
        <taxon>Evansella</taxon>
    </lineage>
</organism>
<keyword evidence="3" id="KW-1185">Reference proteome</keyword>
<evidence type="ECO:0000313" key="2">
    <source>
        <dbReference type="EMBL" id="MBU9724224.1"/>
    </source>
</evidence>
<dbReference type="InterPro" id="IPR036388">
    <property type="entry name" value="WH-like_DNA-bd_sf"/>
</dbReference>
<accession>A0ABS6K054</accession>
<dbReference type="PANTHER" id="PTHR33169">
    <property type="entry name" value="PADR-FAMILY TRANSCRIPTIONAL REGULATOR"/>
    <property type="match status" value="1"/>
</dbReference>
<protein>
    <submittedName>
        <fullName evidence="2">PadR family transcriptional regulator</fullName>
    </submittedName>
</protein>
<dbReference type="PANTHER" id="PTHR33169:SF13">
    <property type="entry name" value="PADR-FAMILY TRANSCRIPTIONAL REGULATOR"/>
    <property type="match status" value="1"/>
</dbReference>
<name>A0ABS6K054_9BACI</name>
<comment type="caution">
    <text evidence="2">The sequence shown here is derived from an EMBL/GenBank/DDBJ whole genome shotgun (WGS) entry which is preliminary data.</text>
</comment>
<proteinExistence type="predicted"/>
<gene>
    <name evidence="2" type="ORF">KS407_22635</name>
</gene>
<dbReference type="InterPro" id="IPR005149">
    <property type="entry name" value="Tscrpt_reg_PadR_N"/>
</dbReference>
<dbReference type="EMBL" id="JAHQCR010000089">
    <property type="protein sequence ID" value="MBU9724224.1"/>
    <property type="molecule type" value="Genomic_DNA"/>
</dbReference>
<dbReference type="Proteomes" id="UP000790580">
    <property type="component" value="Unassembled WGS sequence"/>
</dbReference>
<dbReference type="RefSeq" id="WP_088077007.1">
    <property type="nucleotide sequence ID" value="NZ_JAHQCR010000089.1"/>
</dbReference>
<evidence type="ECO:0000259" key="1">
    <source>
        <dbReference type="Pfam" id="PF03551"/>
    </source>
</evidence>
<dbReference type="Pfam" id="PF03551">
    <property type="entry name" value="PadR"/>
    <property type="match status" value="1"/>
</dbReference>
<evidence type="ECO:0000313" key="3">
    <source>
        <dbReference type="Proteomes" id="UP000790580"/>
    </source>
</evidence>
<dbReference type="Gene3D" id="1.10.10.10">
    <property type="entry name" value="Winged helix-like DNA-binding domain superfamily/Winged helix DNA-binding domain"/>
    <property type="match status" value="1"/>
</dbReference>
<reference evidence="2 3" key="1">
    <citation type="submission" date="2021-06" db="EMBL/GenBank/DDBJ databases">
        <title>Bacillus sp. RD4P76, an endophyte from a halophyte.</title>
        <authorList>
            <person name="Sun J.-Q."/>
        </authorList>
    </citation>
    <scope>NUCLEOTIDE SEQUENCE [LARGE SCALE GENOMIC DNA]</scope>
    <source>
        <strain evidence="2 3">JCM 17098</strain>
    </source>
</reference>
<feature type="domain" description="Transcription regulator PadR N-terminal" evidence="1">
    <location>
        <begin position="22"/>
        <end position="84"/>
    </location>
</feature>
<sequence>MPKQTDQGPLTEGVYYILLALHTPMHGYGIMQFVKNISNNRVNLGPGTLYGAINNMLEKGWIQALETVGDSRKKEYVITDLGREITEIELERLLELVYNGQYTLRGEGK</sequence>
<dbReference type="SUPFAM" id="SSF46785">
    <property type="entry name" value="Winged helix' DNA-binding domain"/>
    <property type="match status" value="1"/>
</dbReference>
<dbReference type="InterPro" id="IPR052509">
    <property type="entry name" value="Metal_resp_DNA-bind_regulator"/>
</dbReference>
<dbReference type="InterPro" id="IPR036390">
    <property type="entry name" value="WH_DNA-bd_sf"/>
</dbReference>